<dbReference type="Pfam" id="PF00063">
    <property type="entry name" value="Myosin_head"/>
    <property type="match status" value="1"/>
</dbReference>
<dbReference type="PANTHER" id="PTHR13140">
    <property type="entry name" value="MYOSIN"/>
    <property type="match status" value="1"/>
</dbReference>
<protein>
    <submittedName>
        <fullName evidence="14">Dilute class unconventional myosin (inferred by orthology to a D. melanogaster protein)</fullName>
    </submittedName>
</protein>
<reference evidence="14" key="2">
    <citation type="submission" date="2015-08" db="UniProtKB">
        <authorList>
            <consortium name="WormBaseParasite"/>
        </authorList>
    </citation>
    <scope>IDENTIFICATION</scope>
</reference>
<dbReference type="InterPro" id="IPR001609">
    <property type="entry name" value="Myosin_head_motor_dom-like"/>
</dbReference>
<evidence type="ECO:0000259" key="12">
    <source>
        <dbReference type="PROSITE" id="PS51456"/>
    </source>
</evidence>
<evidence type="ECO:0000256" key="3">
    <source>
        <dbReference type="ARBA" id="ARBA00022840"/>
    </source>
</evidence>
<dbReference type="InterPro" id="IPR000048">
    <property type="entry name" value="IQ_motif_EF-hand-BS"/>
</dbReference>
<feature type="domain" description="Myosin motor" evidence="12">
    <location>
        <begin position="80"/>
        <end position="767"/>
    </location>
</feature>
<dbReference type="Pfam" id="PF00612">
    <property type="entry name" value="IQ"/>
    <property type="match status" value="5"/>
</dbReference>
<evidence type="ECO:0000256" key="2">
    <source>
        <dbReference type="ARBA" id="ARBA00022741"/>
    </source>
</evidence>
<dbReference type="Gene3D" id="3.40.850.10">
    <property type="entry name" value="Kinesin motor domain"/>
    <property type="match status" value="1"/>
</dbReference>
<evidence type="ECO:0000313" key="14">
    <source>
        <dbReference type="WBParaSite" id="SVE_0959200.2"/>
    </source>
</evidence>
<dbReference type="STRING" id="75913.A0A0K0FKM8"/>
<dbReference type="PROSITE" id="PS50096">
    <property type="entry name" value="IQ"/>
    <property type="match status" value="5"/>
</dbReference>
<dbReference type="InterPro" id="IPR036961">
    <property type="entry name" value="Kinesin_motor_dom_sf"/>
</dbReference>
<evidence type="ECO:0000256" key="8">
    <source>
        <dbReference type="PROSITE-ProRule" id="PRU00782"/>
    </source>
</evidence>
<dbReference type="WBParaSite" id="SVE_0959200.2">
    <property type="protein sequence ID" value="SVE_0959200.2"/>
    <property type="gene ID" value="SVE_0959200"/>
</dbReference>
<keyword evidence="3 8" id="KW-0067">ATP-binding</keyword>
<dbReference type="GO" id="GO:0005524">
    <property type="term" value="F:ATP binding"/>
    <property type="evidence" value="ECO:0007669"/>
    <property type="project" value="UniProtKB-UniRule"/>
</dbReference>
<evidence type="ECO:0000256" key="1">
    <source>
        <dbReference type="ARBA" id="ARBA00008314"/>
    </source>
</evidence>
<evidence type="ECO:0000313" key="13">
    <source>
        <dbReference type="Proteomes" id="UP000035680"/>
    </source>
</evidence>
<feature type="compositionally biased region" description="Basic and acidic residues" evidence="10">
    <location>
        <begin position="1120"/>
        <end position="1130"/>
    </location>
</feature>
<feature type="compositionally biased region" description="Polar residues" evidence="10">
    <location>
        <begin position="1103"/>
        <end position="1119"/>
    </location>
</feature>
<dbReference type="Gene3D" id="1.20.58.530">
    <property type="match status" value="1"/>
</dbReference>
<feature type="region of interest" description="Actin-binding" evidence="8">
    <location>
        <begin position="646"/>
        <end position="668"/>
    </location>
</feature>
<comment type="similarity">
    <text evidence="1 8">Belongs to the TRAFAC class myosin-kinesin ATPase superfamily. Myosin family.</text>
</comment>
<accession>A0A0K0FKM8</accession>
<dbReference type="InterPro" id="IPR002710">
    <property type="entry name" value="Dilute_dom"/>
</dbReference>
<sequence>MDSMCTLGRQEKFPLESYTKGTSVWIRDNELVWKCYILQDNIKFSQSTILLQNTDDEDDIIKYDILKNNLPFLKNPDILRGKNDLTSLSYLHEPAVLSNLQYRFETLSSIYTYCGIVLVAINPYCDCSNLYSDEVIKVYSGVGKQVRGLDPHIYAISEEAYYDLCEYGKNQSIIVSGESGAGKTVSAKFVMRYLATVASNWKENLKNEIGIEKKVLASNPIMEAIGNAKTIRNDNSSRFGKFIKINFNERRTISGAQMKTYLLETSRVVFQTTYERNYHIFYQMCAAKNHPILKDLDLMDCIKYNYLYGGECDVIDGVDDEKEFYETLEALTRLGIYGDLKNNIFKLLAAILIMGNINYVEISENVAQVTDDNSLNICGSLLSVDPSTLKLWLTAREIRCGKELMRKPLSKNEALVNRDALSKLLYSSLFNWIVEQINISLSVEKNAIKYQKGKKCEPKFIGVLDIYGFETFTINSFEQFCINYANEKLQQQFNQHVFKLEQEEYVKEGIEWVRIDFYDNQSCIDLIENRPGIIDYLDEQCKVGRGTDDDWLRTMSTCKNVSKNPNFLLPKISDPSFIVKHFAADVQYKIEGFLEKNKNTVNEQLLEVVLNSQSDFIKNVMVDTVGMSTSGNERKKTVSFKFRESLKELILVLSSTTPHYVRCIKPNDVKESFFMEPKRSIQQLRACGILETVRLSAAGYPSRMEYEDFGRRYRVLYTVDSKLWKNNCKKFAEITCAEYLENEKFALGKTKMFFRTGQIALLERLRFDKFSSAALTIQCFWRKCQAVKLFNSRKGALLLIQRSLKGFLAYRRIKYLQMYRAAIEIQSKWRGYYHRQNYKKVCKAVLVIQTYYRRNVAKKEYMRQRYEHAALTIQRYARGWLVRKEQIERTRKIIKVQCLVRRWLARRKLRELKIEAKSVGHLQKLNKGLENKIISLQQKLDIAVSNIEVVNEKEKKIELLSKEIERFEIERLSLLEIKKNYEKMKEEMTFLKNQINEKDKHIDDLNKKIKDEERLENLHKKREQKVVELKEELNKASLENMKLTEECSKLRKELGIECDMRLDAQSRLEEMKNQLMENACLLAPESSPEVSDDKSVLNDIINTPSKKNRSNGSEIGVTSTEREIDGKSSHEDVSVINKQMTMLLSQQKIIQNLRHREDELKRKVDDLLSSVEELSASHICCNSYDNLKYISLENSYNKLKLEMSLLLGEKISNKSFLSNIPVFGNSGDKNFKDIFNRLINENEKLIMESNELKFLLTKCLKTSDLASSKDSNINYMEYDNEEEDSIIGSDSYNPLETELSLLREITCLKNKLLFKEQQLEEKTINIEKLHQRIENLTPFIKVEDNQSYLECAGQIINLVDENLSLQEKINKQSEKIEQMRKNSSNENTEYDKDNSVSEHNKGLIKVTNIPEFANSLVIGLRAKIIKVIPPLLPAKIIFGALRLFDKENDEIGFTNCFTNIHDNIKEVFNESSDFDVVLIWFVNSWKLLNLLRQYSMNDETCKGIWYEKNTEQQKMMILQNIHTESFRRQLETRIESGYNIILKKHIEIVLTPKIVPAILMHDETKGQNKNDKSLYNLLDFLASIYTKLKRMNADDTIMQQFFSQLTQWVSSLSLNHMLFRKDLCSFERAFIIKHNVTELGDWLKKNNLSKFCEYLEPLIQATHLIQSQKTVQNVETLCGSMTSSLKPRQIISILQHYTPSIDFEDDKPTPEFLRMVKEHLAKREKENDESLVRGTYIEPFNIENFVYSDDNLEDISIPPCLRLISYCKLI</sequence>
<keyword evidence="13" id="KW-1185">Reference proteome</keyword>
<keyword evidence="7 8" id="KW-0009">Actin-binding</keyword>
<feature type="coiled-coil region" evidence="9">
    <location>
        <begin position="1143"/>
        <end position="1177"/>
    </location>
</feature>
<feature type="coiled-coil region" evidence="9">
    <location>
        <begin position="919"/>
        <end position="1053"/>
    </location>
</feature>
<dbReference type="InterPro" id="IPR036103">
    <property type="entry name" value="MYSc_Myo5"/>
</dbReference>
<dbReference type="SUPFAM" id="SSF50084">
    <property type="entry name" value="Myosin S1 fragment, N-terminal domain"/>
    <property type="match status" value="1"/>
</dbReference>
<dbReference type="FunFam" id="1.10.10.820:FF:000001">
    <property type="entry name" value="Myosin heavy chain"/>
    <property type="match status" value="1"/>
</dbReference>
<dbReference type="Gene3D" id="3.30.70.1590">
    <property type="match status" value="1"/>
</dbReference>
<dbReference type="GO" id="GO:0051015">
    <property type="term" value="F:actin filament binding"/>
    <property type="evidence" value="ECO:0007669"/>
    <property type="project" value="TreeGrafter"/>
</dbReference>
<dbReference type="PRINTS" id="PR00193">
    <property type="entry name" value="MYOSINHEAVY"/>
</dbReference>
<dbReference type="Pfam" id="PF01843">
    <property type="entry name" value="DIL"/>
    <property type="match status" value="1"/>
</dbReference>
<dbReference type="CDD" id="cd01380">
    <property type="entry name" value="MYSc_Myo5"/>
    <property type="match status" value="1"/>
</dbReference>
<dbReference type="CDD" id="cd23767">
    <property type="entry name" value="IQCD"/>
    <property type="match status" value="1"/>
</dbReference>
<keyword evidence="6 8" id="KW-0505">Motor protein</keyword>
<evidence type="ECO:0000256" key="7">
    <source>
        <dbReference type="ARBA" id="ARBA00023203"/>
    </source>
</evidence>
<evidence type="ECO:0000256" key="4">
    <source>
        <dbReference type="ARBA" id="ARBA00023054"/>
    </source>
</evidence>
<dbReference type="GO" id="GO:0000146">
    <property type="term" value="F:microfilament motor activity"/>
    <property type="evidence" value="ECO:0007669"/>
    <property type="project" value="TreeGrafter"/>
</dbReference>
<feature type="region of interest" description="Disordered" evidence="10">
    <location>
        <begin position="1374"/>
        <end position="1395"/>
    </location>
</feature>
<reference evidence="13" key="1">
    <citation type="submission" date="2014-07" db="EMBL/GenBank/DDBJ databases">
        <authorList>
            <person name="Martin A.A"/>
            <person name="De Silva N."/>
        </authorList>
    </citation>
    <scope>NUCLEOTIDE SEQUENCE</scope>
</reference>
<keyword evidence="4 9" id="KW-0175">Coiled coil</keyword>
<dbReference type="SMART" id="SM00242">
    <property type="entry name" value="MYSc"/>
    <property type="match status" value="1"/>
</dbReference>
<evidence type="ECO:0000259" key="11">
    <source>
        <dbReference type="PROSITE" id="PS51126"/>
    </source>
</evidence>
<dbReference type="Gene3D" id="1.20.5.190">
    <property type="match status" value="3"/>
</dbReference>
<dbReference type="InterPro" id="IPR027417">
    <property type="entry name" value="P-loop_NTPase"/>
</dbReference>
<dbReference type="GO" id="GO:0005737">
    <property type="term" value="C:cytoplasm"/>
    <property type="evidence" value="ECO:0007669"/>
    <property type="project" value="TreeGrafter"/>
</dbReference>
<keyword evidence="5 8" id="KW-0518">Myosin</keyword>
<organism evidence="13 14">
    <name type="scientific">Strongyloides venezuelensis</name>
    <name type="common">Threadworm</name>
    <dbReference type="NCBI Taxonomy" id="75913"/>
    <lineage>
        <taxon>Eukaryota</taxon>
        <taxon>Metazoa</taxon>
        <taxon>Ecdysozoa</taxon>
        <taxon>Nematoda</taxon>
        <taxon>Chromadorea</taxon>
        <taxon>Rhabditida</taxon>
        <taxon>Tylenchina</taxon>
        <taxon>Panagrolaimomorpha</taxon>
        <taxon>Strongyloidoidea</taxon>
        <taxon>Strongyloididae</taxon>
        <taxon>Strongyloides</taxon>
    </lineage>
</organism>
<evidence type="ECO:0000256" key="5">
    <source>
        <dbReference type="ARBA" id="ARBA00023123"/>
    </source>
</evidence>
<evidence type="ECO:0000256" key="6">
    <source>
        <dbReference type="ARBA" id="ARBA00023175"/>
    </source>
</evidence>
<dbReference type="PANTHER" id="PTHR13140:SF706">
    <property type="entry name" value="DILUTE CLASS UNCONVENTIONAL MYOSIN, ISOFORM C"/>
    <property type="match status" value="1"/>
</dbReference>
<dbReference type="SUPFAM" id="SSF52540">
    <property type="entry name" value="P-loop containing nucleoside triphosphate hydrolases"/>
    <property type="match status" value="3"/>
</dbReference>
<keyword evidence="2 8" id="KW-0547">Nucleotide-binding</keyword>
<dbReference type="Gene3D" id="1.20.120.720">
    <property type="entry name" value="Myosin VI head, motor domain, U50 subdomain"/>
    <property type="match status" value="1"/>
</dbReference>
<evidence type="ECO:0000256" key="9">
    <source>
        <dbReference type="SAM" id="Coils"/>
    </source>
</evidence>
<dbReference type="GO" id="GO:0016020">
    <property type="term" value="C:membrane"/>
    <property type="evidence" value="ECO:0007669"/>
    <property type="project" value="TreeGrafter"/>
</dbReference>
<feature type="binding site" evidence="8">
    <location>
        <begin position="177"/>
        <end position="184"/>
    </location>
    <ligand>
        <name>ATP</name>
        <dbReference type="ChEBI" id="CHEBI:30616"/>
    </ligand>
</feature>
<dbReference type="Gene3D" id="1.10.10.820">
    <property type="match status" value="1"/>
</dbReference>
<evidence type="ECO:0000256" key="10">
    <source>
        <dbReference type="SAM" id="MobiDB-lite"/>
    </source>
</evidence>
<dbReference type="PROSITE" id="PS51126">
    <property type="entry name" value="DILUTE"/>
    <property type="match status" value="1"/>
</dbReference>
<feature type="domain" description="Dilute" evidence="11">
    <location>
        <begin position="1458"/>
        <end position="1722"/>
    </location>
</feature>
<dbReference type="SMART" id="SM00015">
    <property type="entry name" value="IQ"/>
    <property type="match status" value="6"/>
</dbReference>
<feature type="region of interest" description="Disordered" evidence="10">
    <location>
        <begin position="1103"/>
        <end position="1130"/>
    </location>
</feature>
<dbReference type="Proteomes" id="UP000035680">
    <property type="component" value="Unassembled WGS sequence"/>
</dbReference>
<dbReference type="SMART" id="SM01132">
    <property type="entry name" value="DIL"/>
    <property type="match status" value="1"/>
</dbReference>
<dbReference type="PROSITE" id="PS51456">
    <property type="entry name" value="MYOSIN_MOTOR"/>
    <property type="match status" value="1"/>
</dbReference>
<proteinExistence type="inferred from homology"/>
<dbReference type="GO" id="GO:0016459">
    <property type="term" value="C:myosin complex"/>
    <property type="evidence" value="ECO:0007669"/>
    <property type="project" value="UniProtKB-KW"/>
</dbReference>
<name>A0A0K0FKM8_STRVS</name>
<dbReference type="GO" id="GO:0007015">
    <property type="term" value="P:actin filament organization"/>
    <property type="evidence" value="ECO:0007669"/>
    <property type="project" value="TreeGrafter"/>
</dbReference>